<dbReference type="GO" id="GO:1990904">
    <property type="term" value="C:ribonucleoprotein complex"/>
    <property type="evidence" value="ECO:0007669"/>
    <property type="project" value="UniProtKB-KW"/>
</dbReference>
<accession>A0A955LKL5</accession>
<dbReference type="HAMAP" id="MF_01333_B">
    <property type="entry name" value="Ribosomal_uL5_B"/>
    <property type="match status" value="1"/>
</dbReference>
<feature type="domain" description="Large ribosomal subunit protein uL5 C-terminal" evidence="8">
    <location>
        <begin position="86"/>
        <end position="178"/>
    </location>
</feature>
<protein>
    <recommendedName>
        <fullName evidence="4 5">Large ribosomal subunit protein uL5</fullName>
    </recommendedName>
</protein>
<dbReference type="GO" id="GO:0019843">
    <property type="term" value="F:rRNA binding"/>
    <property type="evidence" value="ECO:0007669"/>
    <property type="project" value="UniProtKB-UniRule"/>
</dbReference>
<dbReference type="SUPFAM" id="SSF55282">
    <property type="entry name" value="RL5-like"/>
    <property type="match status" value="1"/>
</dbReference>
<reference evidence="9" key="2">
    <citation type="journal article" date="2021" name="Microbiome">
        <title>Successional dynamics and alternative stable states in a saline activated sludge microbial community over 9 years.</title>
        <authorList>
            <person name="Wang Y."/>
            <person name="Ye J."/>
            <person name="Ju F."/>
            <person name="Liu L."/>
            <person name="Boyd J.A."/>
            <person name="Deng Y."/>
            <person name="Parks D.H."/>
            <person name="Jiang X."/>
            <person name="Yin X."/>
            <person name="Woodcroft B.J."/>
            <person name="Tyson G.W."/>
            <person name="Hugenholtz P."/>
            <person name="Polz M.F."/>
            <person name="Zhang T."/>
        </authorList>
    </citation>
    <scope>NUCLEOTIDE SEQUENCE</scope>
    <source>
        <strain evidence="9">HKST-UBA03</strain>
    </source>
</reference>
<comment type="subunit">
    <text evidence="5">Part of the 50S ribosomal subunit; part of the 5S rRNA/L5/L18/L25 subcomplex. Contacts the 5S rRNA and the P site tRNA. Forms a bridge to the 30S subunit in the 70S ribosome.</text>
</comment>
<dbReference type="InterPro" id="IPR002132">
    <property type="entry name" value="Ribosomal_uL5"/>
</dbReference>
<name>A0A955LKL5_UNCKA</name>
<evidence type="ECO:0000313" key="10">
    <source>
        <dbReference type="Proteomes" id="UP000751518"/>
    </source>
</evidence>
<keyword evidence="2 5" id="KW-0689">Ribosomal protein</keyword>
<evidence type="ECO:0000259" key="7">
    <source>
        <dbReference type="Pfam" id="PF00281"/>
    </source>
</evidence>
<evidence type="ECO:0000256" key="3">
    <source>
        <dbReference type="ARBA" id="ARBA00023274"/>
    </source>
</evidence>
<dbReference type="InterPro" id="IPR022803">
    <property type="entry name" value="Ribosomal_uL5_dom_sf"/>
</dbReference>
<dbReference type="GO" id="GO:0005840">
    <property type="term" value="C:ribosome"/>
    <property type="evidence" value="ECO:0007669"/>
    <property type="project" value="UniProtKB-KW"/>
</dbReference>
<dbReference type="EMBL" id="JAGQKZ010000020">
    <property type="protein sequence ID" value="MCA9392118.1"/>
    <property type="molecule type" value="Genomic_DNA"/>
</dbReference>
<evidence type="ECO:0000256" key="2">
    <source>
        <dbReference type="ARBA" id="ARBA00022980"/>
    </source>
</evidence>
<comment type="function">
    <text evidence="5">This is 1 of the proteins that bind and probably mediate the attachment of the 5S RNA into the large ribosomal subunit, where it forms part of the central protuberance. In the 70S ribosome it contacts protein S13 of the 30S subunit (bridge B1b), connecting the 2 subunits; this bridge is implicated in subunit movement. Contacts the P site tRNA; the 5S rRNA and some of its associated proteins might help stabilize positioning of ribosome-bound tRNAs.</text>
</comment>
<dbReference type="Pfam" id="PF00673">
    <property type="entry name" value="Ribosomal_L5_C"/>
    <property type="match status" value="1"/>
</dbReference>
<gene>
    <name evidence="5 9" type="primary">rplE</name>
    <name evidence="9" type="ORF">KC614_02855</name>
</gene>
<evidence type="ECO:0000256" key="4">
    <source>
        <dbReference type="ARBA" id="ARBA00035245"/>
    </source>
</evidence>
<keyword evidence="5" id="KW-0699">rRNA-binding</keyword>
<dbReference type="Gene3D" id="3.30.1440.10">
    <property type="match status" value="1"/>
</dbReference>
<dbReference type="InterPro" id="IPR020930">
    <property type="entry name" value="Ribosomal_uL5_bac-type"/>
</dbReference>
<sequence>MASSNIRTTYNDKFVPEYMASRNIKTTMAVPKIAKVSVSMGLGSVKENDKEREELVREFVQIVGQAAVVTKARKSIAGFNIREGMEIGVKATLRGRRMDNFLEKIFNYVLPRTRDFRGLPASGFDGNGNYSFGIDDQMIFLEIDPNKVRRRQGLQVTIVTTANTDEDAKELLLALGLPLQKEED</sequence>
<evidence type="ECO:0000313" key="9">
    <source>
        <dbReference type="EMBL" id="MCA9392118.1"/>
    </source>
</evidence>
<dbReference type="GO" id="GO:0000049">
    <property type="term" value="F:tRNA binding"/>
    <property type="evidence" value="ECO:0007669"/>
    <property type="project" value="UniProtKB-UniRule"/>
</dbReference>
<evidence type="ECO:0000256" key="6">
    <source>
        <dbReference type="RuleBase" id="RU003930"/>
    </source>
</evidence>
<dbReference type="Pfam" id="PF00281">
    <property type="entry name" value="Ribosomal_L5"/>
    <property type="match status" value="1"/>
</dbReference>
<keyword evidence="5" id="KW-0694">RNA-binding</keyword>
<proteinExistence type="inferred from homology"/>
<dbReference type="NCBIfam" id="NF000585">
    <property type="entry name" value="PRK00010.1"/>
    <property type="match status" value="1"/>
</dbReference>
<dbReference type="GO" id="GO:0006412">
    <property type="term" value="P:translation"/>
    <property type="evidence" value="ECO:0007669"/>
    <property type="project" value="UniProtKB-UniRule"/>
</dbReference>
<dbReference type="PANTHER" id="PTHR11994">
    <property type="entry name" value="60S RIBOSOMAL PROTEIN L11-RELATED"/>
    <property type="match status" value="1"/>
</dbReference>
<keyword evidence="3 5" id="KW-0687">Ribonucleoprotein</keyword>
<evidence type="ECO:0000259" key="8">
    <source>
        <dbReference type="Pfam" id="PF00673"/>
    </source>
</evidence>
<dbReference type="FunFam" id="3.30.1440.10:FF:000001">
    <property type="entry name" value="50S ribosomal protein L5"/>
    <property type="match status" value="1"/>
</dbReference>
<dbReference type="InterPro" id="IPR031310">
    <property type="entry name" value="Ribosomal_uL5_N"/>
</dbReference>
<comment type="similarity">
    <text evidence="1 5 6">Belongs to the universal ribosomal protein uL5 family.</text>
</comment>
<reference evidence="9" key="1">
    <citation type="submission" date="2020-04" db="EMBL/GenBank/DDBJ databases">
        <authorList>
            <person name="Zhang T."/>
        </authorList>
    </citation>
    <scope>NUCLEOTIDE SEQUENCE</scope>
    <source>
        <strain evidence="9">HKST-UBA03</strain>
    </source>
</reference>
<dbReference type="PIRSF" id="PIRSF002161">
    <property type="entry name" value="Ribosomal_L5"/>
    <property type="match status" value="1"/>
</dbReference>
<dbReference type="Proteomes" id="UP000751518">
    <property type="component" value="Unassembled WGS sequence"/>
</dbReference>
<dbReference type="GO" id="GO:0003735">
    <property type="term" value="F:structural constituent of ribosome"/>
    <property type="evidence" value="ECO:0007669"/>
    <property type="project" value="InterPro"/>
</dbReference>
<feature type="domain" description="Large ribosomal subunit protein uL5 N-terminal" evidence="7">
    <location>
        <begin position="28"/>
        <end position="82"/>
    </location>
</feature>
<organism evidence="9 10">
    <name type="scientific">candidate division WWE3 bacterium</name>
    <dbReference type="NCBI Taxonomy" id="2053526"/>
    <lineage>
        <taxon>Bacteria</taxon>
        <taxon>Katanobacteria</taxon>
    </lineage>
</organism>
<evidence type="ECO:0000256" key="1">
    <source>
        <dbReference type="ARBA" id="ARBA00008553"/>
    </source>
</evidence>
<dbReference type="AlphaFoldDB" id="A0A955LKL5"/>
<keyword evidence="5" id="KW-0820">tRNA-binding</keyword>
<comment type="caution">
    <text evidence="9">The sequence shown here is derived from an EMBL/GenBank/DDBJ whole genome shotgun (WGS) entry which is preliminary data.</text>
</comment>
<dbReference type="InterPro" id="IPR031309">
    <property type="entry name" value="Ribosomal_uL5_C"/>
</dbReference>
<evidence type="ECO:0000256" key="5">
    <source>
        <dbReference type="HAMAP-Rule" id="MF_01333"/>
    </source>
</evidence>